<dbReference type="GO" id="GO:0006891">
    <property type="term" value="P:intra-Golgi vesicle-mediated transport"/>
    <property type="evidence" value="ECO:0007669"/>
    <property type="project" value="UniProtKB-UniRule"/>
</dbReference>
<evidence type="ECO:0000256" key="2">
    <source>
        <dbReference type="ARBA" id="ARBA00011023"/>
    </source>
</evidence>
<feature type="compositionally biased region" description="Low complexity" evidence="11">
    <location>
        <begin position="1"/>
        <end position="19"/>
    </location>
</feature>
<evidence type="ECO:0000256" key="8">
    <source>
        <dbReference type="ARBA" id="ARBA00031348"/>
    </source>
</evidence>
<keyword evidence="7 10" id="KW-0472">Membrane</keyword>
<evidence type="ECO:0000256" key="7">
    <source>
        <dbReference type="ARBA" id="ARBA00023136"/>
    </source>
</evidence>
<feature type="compositionally biased region" description="Acidic residues" evidence="11">
    <location>
        <begin position="722"/>
        <end position="790"/>
    </location>
</feature>
<evidence type="ECO:0000256" key="6">
    <source>
        <dbReference type="ARBA" id="ARBA00023034"/>
    </source>
</evidence>
<comment type="subcellular location">
    <subcellularLocation>
        <location evidence="1 10">Golgi apparatus membrane</location>
        <topology evidence="1 10">Peripheral membrane protein</topology>
    </subcellularLocation>
</comment>
<dbReference type="AlphaFoldDB" id="A0A8H6HP36"/>
<sequence>MSSLTPTTSSSPSTTSPSTQTQAKNPISLRLYKVLSTNFDDYATREALGTLSELYGTPDSNDREDESLIGEHAAKARRSLRRDMENKLAESSATFVEALGEVDQKLTELQAHISAMHTACAEAEEQLRSTNDASKTVLERAGTLRDERQSISAKSTIITLFLASFTLSQDETNAMTSRDVPVGTSFFAAMDKCEKIREDCRVLMAGEEGPTRAGLDIMQSTSTALEAGYDKILRFLTHEFRRTGKDLSLEVNDTIQEGVKRLKRRPELLSEALSILASTRQNALLTSFLHALTRGGPSGLPRPIELHAHDPIRYVGDMLAWVHQAIAAEREFLGAVFGRGEEGAGRMVGSVRRFSKAEAGEEEEWIRELMDIGVGGLVGPLKNRVLQTVKSQESSIVSYKIANLLMFYWVTMRRTVGEESGVTKGLEEITEAAYKVFEASIEAQSRALSRIGLDLDDPALTPPLYILDHAQVLKEVMSVYQSSVLDEEQERLMSLPSDGDRAKTGEKKKPGLGSDFGKVLDVAIDPVVESVIKGAEEKGKLRPRWDASVWIVNCLTYILSVLEPFSSFTQEKQEGIKTLLDTRVAALIEEHTTSLLEESGLLAVYQTIENPPNTSEPLSHFPETSPAAILRALHQFSLFLSSPTVLSSARLAPLGSAGMAERVHKRALGRVARVYEEVCAVVRGDAGGRWGQRRGGYEAGSVVVGSERPWGRGDLVRQVFGVEEEGSSEEDEDEEDDEDEDESEEDEEGEDESEEDEEGEDESEEDEEDGEEDESEEEEESEDGSGEDSEGNATAAPNASSAKAS</sequence>
<evidence type="ECO:0000259" key="13">
    <source>
        <dbReference type="Pfam" id="PF20653"/>
    </source>
</evidence>
<evidence type="ECO:0000256" key="3">
    <source>
        <dbReference type="ARBA" id="ARBA00020973"/>
    </source>
</evidence>
<dbReference type="InterPro" id="IPR048368">
    <property type="entry name" value="COG6_N"/>
</dbReference>
<dbReference type="PANTHER" id="PTHR21506:SF0">
    <property type="entry name" value="CONSERVED OLIGOMERIC GOLGI COMPLEX SUBUNIT 6"/>
    <property type="match status" value="1"/>
</dbReference>
<dbReference type="SMART" id="SM01087">
    <property type="entry name" value="COG6"/>
    <property type="match status" value="1"/>
</dbReference>
<dbReference type="GO" id="GO:0017119">
    <property type="term" value="C:Golgi transport complex"/>
    <property type="evidence" value="ECO:0007669"/>
    <property type="project" value="UniProtKB-UniRule"/>
</dbReference>
<evidence type="ECO:0000256" key="5">
    <source>
        <dbReference type="ARBA" id="ARBA00022927"/>
    </source>
</evidence>
<dbReference type="Pfam" id="PF06419">
    <property type="entry name" value="COG6_N"/>
    <property type="match status" value="1"/>
</dbReference>
<organism evidence="14 15">
    <name type="scientific">Ephemerocybe angulata</name>
    <dbReference type="NCBI Taxonomy" id="980116"/>
    <lineage>
        <taxon>Eukaryota</taxon>
        <taxon>Fungi</taxon>
        <taxon>Dikarya</taxon>
        <taxon>Basidiomycota</taxon>
        <taxon>Agaricomycotina</taxon>
        <taxon>Agaricomycetes</taxon>
        <taxon>Agaricomycetidae</taxon>
        <taxon>Agaricales</taxon>
        <taxon>Agaricineae</taxon>
        <taxon>Psathyrellaceae</taxon>
        <taxon>Ephemerocybe</taxon>
    </lineage>
</organism>
<feature type="domain" description="Conserved Oligomeric Golgi complex subunit 6 C-terminal" evidence="13">
    <location>
        <begin position="212"/>
        <end position="683"/>
    </location>
</feature>
<name>A0A8H6HP36_9AGAR</name>
<comment type="caution">
    <text evidence="14">The sequence shown here is derived from an EMBL/GenBank/DDBJ whole genome shotgun (WGS) entry which is preliminary data.</text>
</comment>
<keyword evidence="5 10" id="KW-0653">Protein transport</keyword>
<evidence type="ECO:0000256" key="9">
    <source>
        <dbReference type="ARBA" id="ARBA00043873"/>
    </source>
</evidence>
<evidence type="ECO:0000256" key="10">
    <source>
        <dbReference type="RuleBase" id="RU365075"/>
    </source>
</evidence>
<dbReference type="GO" id="GO:0015031">
    <property type="term" value="P:protein transport"/>
    <property type="evidence" value="ECO:0007669"/>
    <property type="project" value="UniProtKB-KW"/>
</dbReference>
<dbReference type="InterPro" id="IPR010490">
    <property type="entry name" value="COG6"/>
</dbReference>
<dbReference type="Proteomes" id="UP000521943">
    <property type="component" value="Unassembled WGS sequence"/>
</dbReference>
<evidence type="ECO:0000313" key="15">
    <source>
        <dbReference type="Proteomes" id="UP000521943"/>
    </source>
</evidence>
<feature type="domain" description="Conserved oligomeric complex COG6 N-terminal" evidence="12">
    <location>
        <begin position="71"/>
        <end position="177"/>
    </location>
</feature>
<feature type="region of interest" description="Disordered" evidence="11">
    <location>
        <begin position="1"/>
        <end position="24"/>
    </location>
</feature>
<dbReference type="InterPro" id="IPR048369">
    <property type="entry name" value="COG6_C"/>
</dbReference>
<evidence type="ECO:0000259" key="12">
    <source>
        <dbReference type="Pfam" id="PF06419"/>
    </source>
</evidence>
<accession>A0A8H6HP36</accession>
<feature type="region of interest" description="Disordered" evidence="11">
    <location>
        <begin position="714"/>
        <end position="805"/>
    </location>
</feature>
<dbReference type="Pfam" id="PF20653">
    <property type="entry name" value="COG6_C"/>
    <property type="match status" value="1"/>
</dbReference>
<dbReference type="OrthoDB" id="272987at2759"/>
<keyword evidence="15" id="KW-1185">Reference proteome</keyword>
<evidence type="ECO:0000256" key="11">
    <source>
        <dbReference type="SAM" id="MobiDB-lite"/>
    </source>
</evidence>
<comment type="function">
    <text evidence="9">Acts as a component of the peripheral membrane COG complex that is involved in intra-Golgi protein trafficking. COG is located at the cis-Golgi, and regulates tethering of retrograde intra-Golgi vesicles and possibly a number of other membrane trafficking events.</text>
</comment>
<evidence type="ECO:0000256" key="1">
    <source>
        <dbReference type="ARBA" id="ARBA00004395"/>
    </source>
</evidence>
<evidence type="ECO:0000313" key="14">
    <source>
        <dbReference type="EMBL" id="KAF6750570.1"/>
    </source>
</evidence>
<proteinExistence type="inferred from homology"/>
<reference evidence="14 15" key="1">
    <citation type="submission" date="2020-07" db="EMBL/GenBank/DDBJ databases">
        <title>Comparative genomics of pyrophilous fungi reveals a link between fire events and developmental genes.</title>
        <authorList>
            <consortium name="DOE Joint Genome Institute"/>
            <person name="Steindorff A.S."/>
            <person name="Carver A."/>
            <person name="Calhoun S."/>
            <person name="Stillman K."/>
            <person name="Liu H."/>
            <person name="Lipzen A."/>
            <person name="Pangilinan J."/>
            <person name="Labutti K."/>
            <person name="Bruns T.D."/>
            <person name="Grigoriev I.V."/>
        </authorList>
    </citation>
    <scope>NUCLEOTIDE SEQUENCE [LARGE SCALE GENOMIC DNA]</scope>
    <source>
        <strain evidence="14 15">CBS 144469</strain>
    </source>
</reference>
<keyword evidence="4 10" id="KW-0813">Transport</keyword>
<comment type="similarity">
    <text evidence="2 10">Belongs to the COG6 family.</text>
</comment>
<evidence type="ECO:0000256" key="4">
    <source>
        <dbReference type="ARBA" id="ARBA00022448"/>
    </source>
</evidence>
<protein>
    <recommendedName>
        <fullName evidence="3 10">Conserved oligomeric Golgi complex subunit 6</fullName>
        <shortName evidence="10">COG complex subunit 6</shortName>
    </recommendedName>
    <alternativeName>
        <fullName evidence="8 10">Component of oligomeric Golgi complex 6</fullName>
    </alternativeName>
</protein>
<dbReference type="EMBL" id="JACGCI010000056">
    <property type="protein sequence ID" value="KAF6750570.1"/>
    <property type="molecule type" value="Genomic_DNA"/>
</dbReference>
<gene>
    <name evidence="14" type="ORF">DFP72DRAFT_1072276</name>
</gene>
<feature type="compositionally biased region" description="Low complexity" evidence="11">
    <location>
        <begin position="791"/>
        <end position="805"/>
    </location>
</feature>
<keyword evidence="6 10" id="KW-0333">Golgi apparatus</keyword>
<comment type="subunit">
    <text evidence="10">Component of the conserved oligomeric Golgi complex.</text>
</comment>
<dbReference type="PANTHER" id="PTHR21506">
    <property type="entry name" value="COMPONENT OF OLIGOMERIC GOLGI COMPLEX 6"/>
    <property type="match status" value="1"/>
</dbReference>
<dbReference type="GO" id="GO:0000139">
    <property type="term" value="C:Golgi membrane"/>
    <property type="evidence" value="ECO:0007669"/>
    <property type="project" value="UniProtKB-SubCell"/>
</dbReference>
<comment type="function">
    <text evidence="10">Acts as component of the peripheral membrane COG complex that is involved in intra-Golgi protein trafficking. COG is located at the cis-Golgi, and regulates tethering of retrograde intra-Golgi vesicles and possibly a number of other membrane trafficking events.</text>
</comment>